<keyword evidence="2" id="KW-1185">Reference proteome</keyword>
<protein>
    <submittedName>
        <fullName evidence="1">Uncharacterized protein</fullName>
    </submittedName>
</protein>
<evidence type="ECO:0000313" key="1">
    <source>
        <dbReference type="EMBL" id="EZA55783.1"/>
    </source>
</evidence>
<dbReference type="Proteomes" id="UP000053097">
    <property type="component" value="Unassembled WGS sequence"/>
</dbReference>
<gene>
    <name evidence="1" type="ORF">X777_03958</name>
</gene>
<dbReference type="AlphaFoldDB" id="A0A026WII3"/>
<sequence>MDHTLRGRRQLSDQIIVRRSYSAKWRGQHDGIPRSLSSSKSRLNLGVAYAAQERGKAYARQKSQSAERVNNCRKNGVYGISGHSGRRVQLRF</sequence>
<accession>A0A026WII3</accession>
<organism evidence="1 2">
    <name type="scientific">Ooceraea biroi</name>
    <name type="common">Clonal raider ant</name>
    <name type="synonym">Cerapachys biroi</name>
    <dbReference type="NCBI Taxonomy" id="2015173"/>
    <lineage>
        <taxon>Eukaryota</taxon>
        <taxon>Metazoa</taxon>
        <taxon>Ecdysozoa</taxon>
        <taxon>Arthropoda</taxon>
        <taxon>Hexapoda</taxon>
        <taxon>Insecta</taxon>
        <taxon>Pterygota</taxon>
        <taxon>Neoptera</taxon>
        <taxon>Endopterygota</taxon>
        <taxon>Hymenoptera</taxon>
        <taxon>Apocrita</taxon>
        <taxon>Aculeata</taxon>
        <taxon>Formicoidea</taxon>
        <taxon>Formicidae</taxon>
        <taxon>Dorylinae</taxon>
        <taxon>Ooceraea</taxon>
    </lineage>
</organism>
<name>A0A026WII3_OOCBI</name>
<proteinExistence type="predicted"/>
<reference evidence="1 2" key="1">
    <citation type="journal article" date="2014" name="Curr. Biol.">
        <title>The genome of the clonal raider ant Cerapachys biroi.</title>
        <authorList>
            <person name="Oxley P.R."/>
            <person name="Ji L."/>
            <person name="Fetter-Pruneda I."/>
            <person name="McKenzie S.K."/>
            <person name="Li C."/>
            <person name="Hu H."/>
            <person name="Zhang G."/>
            <person name="Kronauer D.J."/>
        </authorList>
    </citation>
    <scope>NUCLEOTIDE SEQUENCE [LARGE SCALE GENOMIC DNA]</scope>
</reference>
<evidence type="ECO:0000313" key="2">
    <source>
        <dbReference type="Proteomes" id="UP000053097"/>
    </source>
</evidence>
<dbReference type="EMBL" id="KK107185">
    <property type="protein sequence ID" value="EZA55783.1"/>
    <property type="molecule type" value="Genomic_DNA"/>
</dbReference>